<evidence type="ECO:0000313" key="2">
    <source>
        <dbReference type="Proteomes" id="UP000828390"/>
    </source>
</evidence>
<reference evidence="1" key="2">
    <citation type="submission" date="2020-11" db="EMBL/GenBank/DDBJ databases">
        <authorList>
            <person name="McCartney M.A."/>
            <person name="Auch B."/>
            <person name="Kono T."/>
            <person name="Mallez S."/>
            <person name="Becker A."/>
            <person name="Gohl D.M."/>
            <person name="Silverstein K.A.T."/>
            <person name="Koren S."/>
            <person name="Bechman K.B."/>
            <person name="Herman A."/>
            <person name="Abrahante J.E."/>
            <person name="Garbe J."/>
        </authorList>
    </citation>
    <scope>NUCLEOTIDE SEQUENCE</scope>
    <source>
        <strain evidence="1">Duluth1</strain>
        <tissue evidence="1">Whole animal</tissue>
    </source>
</reference>
<organism evidence="1 2">
    <name type="scientific">Dreissena polymorpha</name>
    <name type="common">Zebra mussel</name>
    <name type="synonym">Mytilus polymorpha</name>
    <dbReference type="NCBI Taxonomy" id="45954"/>
    <lineage>
        <taxon>Eukaryota</taxon>
        <taxon>Metazoa</taxon>
        <taxon>Spiralia</taxon>
        <taxon>Lophotrochozoa</taxon>
        <taxon>Mollusca</taxon>
        <taxon>Bivalvia</taxon>
        <taxon>Autobranchia</taxon>
        <taxon>Heteroconchia</taxon>
        <taxon>Euheterodonta</taxon>
        <taxon>Imparidentia</taxon>
        <taxon>Neoheterodontei</taxon>
        <taxon>Myida</taxon>
        <taxon>Dreissenoidea</taxon>
        <taxon>Dreissenidae</taxon>
        <taxon>Dreissena</taxon>
    </lineage>
</organism>
<protein>
    <submittedName>
        <fullName evidence="1">Uncharacterized protein</fullName>
    </submittedName>
</protein>
<accession>A0A9D4LA91</accession>
<name>A0A9D4LA91_DREPO</name>
<dbReference type="AlphaFoldDB" id="A0A9D4LA91"/>
<comment type="caution">
    <text evidence="1">The sequence shown here is derived from an EMBL/GenBank/DDBJ whole genome shotgun (WGS) entry which is preliminary data.</text>
</comment>
<proteinExistence type="predicted"/>
<gene>
    <name evidence="1" type="ORF">DPMN_095838</name>
</gene>
<reference evidence="1" key="1">
    <citation type="journal article" date="2019" name="bioRxiv">
        <title>The Genome of the Zebra Mussel, Dreissena polymorpha: A Resource for Invasive Species Research.</title>
        <authorList>
            <person name="McCartney M.A."/>
            <person name="Auch B."/>
            <person name="Kono T."/>
            <person name="Mallez S."/>
            <person name="Zhang Y."/>
            <person name="Obille A."/>
            <person name="Becker A."/>
            <person name="Abrahante J.E."/>
            <person name="Garbe J."/>
            <person name="Badalamenti J.P."/>
            <person name="Herman A."/>
            <person name="Mangelson H."/>
            <person name="Liachko I."/>
            <person name="Sullivan S."/>
            <person name="Sone E.D."/>
            <person name="Koren S."/>
            <person name="Silverstein K.A.T."/>
            <person name="Beckman K.B."/>
            <person name="Gohl D.M."/>
        </authorList>
    </citation>
    <scope>NUCLEOTIDE SEQUENCE</scope>
    <source>
        <strain evidence="1">Duluth1</strain>
        <tissue evidence="1">Whole animal</tissue>
    </source>
</reference>
<keyword evidence="2" id="KW-1185">Reference proteome</keyword>
<dbReference type="EMBL" id="JAIWYP010000003">
    <property type="protein sequence ID" value="KAH3853316.1"/>
    <property type="molecule type" value="Genomic_DNA"/>
</dbReference>
<evidence type="ECO:0000313" key="1">
    <source>
        <dbReference type="EMBL" id="KAH3853316.1"/>
    </source>
</evidence>
<dbReference type="Proteomes" id="UP000828390">
    <property type="component" value="Unassembled WGS sequence"/>
</dbReference>
<sequence length="275" mass="31189">MIENSKVAHLRYKENDLFCSAPDIIITNVLTKFHEDVLTKGFSHLWTAFPPPRGRVFQQTGTIFELIQDKSNDLTKTNVLRPGGHFHEDRTIYVASILPYPVETLLLQKHQTIVLTRKNAPPPGGHVFQASGNILELVQAIIRKHLLTKCHDDRTINLASRVLTRKKDPLPDGHVFQQTRTNFDLIQDIIRINCQQENAPSPDGHVFQPTEIIFELVQNIIGTNLLTAFHDDRTINVASIELTNVNKANIVVARRTTNDEQDAITKVHQEHIVLS</sequence>